<evidence type="ECO:0000256" key="3">
    <source>
        <dbReference type="ARBA" id="ARBA00022679"/>
    </source>
</evidence>
<dbReference type="Pfam" id="PF00392">
    <property type="entry name" value="GntR"/>
    <property type="match status" value="1"/>
</dbReference>
<accession>A0A6C2D226</accession>
<keyword evidence="2 9" id="KW-0032">Aminotransferase</keyword>
<keyword evidence="5" id="KW-0805">Transcription regulation</keyword>
<dbReference type="Proteomes" id="UP000389128">
    <property type="component" value="Unassembled WGS sequence"/>
</dbReference>
<comment type="similarity">
    <text evidence="1">In the C-terminal section; belongs to the class-I pyridoxal-phosphate-dependent aminotransferase family.</text>
</comment>
<keyword evidence="6" id="KW-0238">DNA-binding</keyword>
<dbReference type="GO" id="GO:0030170">
    <property type="term" value="F:pyridoxal phosphate binding"/>
    <property type="evidence" value="ECO:0007669"/>
    <property type="project" value="InterPro"/>
</dbReference>
<dbReference type="Gene3D" id="3.40.640.10">
    <property type="entry name" value="Type I PLP-dependent aspartate aminotransferase-like (Major domain)"/>
    <property type="match status" value="1"/>
</dbReference>
<dbReference type="SUPFAM" id="SSF53383">
    <property type="entry name" value="PLP-dependent transferases"/>
    <property type="match status" value="1"/>
</dbReference>
<dbReference type="InterPro" id="IPR015424">
    <property type="entry name" value="PyrdxlP-dep_Trfase"/>
</dbReference>
<dbReference type="InterPro" id="IPR015422">
    <property type="entry name" value="PyrdxlP-dep_Trfase_small"/>
</dbReference>
<dbReference type="InterPro" id="IPR015421">
    <property type="entry name" value="PyrdxlP-dep_Trfase_major"/>
</dbReference>
<dbReference type="CDD" id="cd00609">
    <property type="entry name" value="AAT_like"/>
    <property type="match status" value="1"/>
</dbReference>
<organism evidence="9 10">
    <name type="scientific">Zoogloea oleivorans</name>
    <dbReference type="NCBI Taxonomy" id="1552750"/>
    <lineage>
        <taxon>Bacteria</taxon>
        <taxon>Pseudomonadati</taxon>
        <taxon>Pseudomonadota</taxon>
        <taxon>Betaproteobacteria</taxon>
        <taxon>Rhodocyclales</taxon>
        <taxon>Zoogloeaceae</taxon>
        <taxon>Zoogloea</taxon>
    </lineage>
</organism>
<dbReference type="CDD" id="cd07377">
    <property type="entry name" value="WHTH_GntR"/>
    <property type="match status" value="1"/>
</dbReference>
<evidence type="ECO:0000256" key="4">
    <source>
        <dbReference type="ARBA" id="ARBA00022898"/>
    </source>
</evidence>
<dbReference type="PANTHER" id="PTHR46577">
    <property type="entry name" value="HTH-TYPE TRANSCRIPTIONAL REGULATORY PROTEIN GABR"/>
    <property type="match status" value="1"/>
</dbReference>
<dbReference type="OrthoDB" id="9804020at2"/>
<dbReference type="RefSeq" id="WP_148578502.1">
    <property type="nucleotide sequence ID" value="NZ_SDKK01000006.1"/>
</dbReference>
<dbReference type="GO" id="GO:0008483">
    <property type="term" value="F:transaminase activity"/>
    <property type="evidence" value="ECO:0007669"/>
    <property type="project" value="UniProtKB-KW"/>
</dbReference>
<dbReference type="InterPro" id="IPR036390">
    <property type="entry name" value="WH_DNA-bd_sf"/>
</dbReference>
<protein>
    <submittedName>
        <fullName evidence="9">PLP-dependent aminotransferase family protein</fullName>
    </submittedName>
</protein>
<keyword evidence="3 9" id="KW-0808">Transferase</keyword>
<dbReference type="EMBL" id="SDKK01000006">
    <property type="protein sequence ID" value="TYC59944.1"/>
    <property type="molecule type" value="Genomic_DNA"/>
</dbReference>
<evidence type="ECO:0000313" key="10">
    <source>
        <dbReference type="Proteomes" id="UP000389128"/>
    </source>
</evidence>
<dbReference type="AlphaFoldDB" id="A0A6C2D226"/>
<dbReference type="Gene3D" id="1.10.10.10">
    <property type="entry name" value="Winged helix-like DNA-binding domain superfamily/Winged helix DNA-binding domain"/>
    <property type="match status" value="1"/>
</dbReference>
<dbReference type="InterPro" id="IPR004839">
    <property type="entry name" value="Aminotransferase_I/II_large"/>
</dbReference>
<dbReference type="SUPFAM" id="SSF46785">
    <property type="entry name" value="Winged helix' DNA-binding domain"/>
    <property type="match status" value="1"/>
</dbReference>
<dbReference type="Pfam" id="PF00155">
    <property type="entry name" value="Aminotran_1_2"/>
    <property type="match status" value="1"/>
</dbReference>
<name>A0A6C2D226_9RHOO</name>
<evidence type="ECO:0000256" key="2">
    <source>
        <dbReference type="ARBA" id="ARBA00022576"/>
    </source>
</evidence>
<proteinExistence type="inferred from homology"/>
<dbReference type="GO" id="GO:0003700">
    <property type="term" value="F:DNA-binding transcription factor activity"/>
    <property type="evidence" value="ECO:0007669"/>
    <property type="project" value="InterPro"/>
</dbReference>
<evidence type="ECO:0000313" key="9">
    <source>
        <dbReference type="EMBL" id="TYC59944.1"/>
    </source>
</evidence>
<dbReference type="PANTHER" id="PTHR46577:SF2">
    <property type="entry name" value="TRANSCRIPTIONAL REGULATORY PROTEIN"/>
    <property type="match status" value="1"/>
</dbReference>
<dbReference type="InterPro" id="IPR051446">
    <property type="entry name" value="HTH_trans_reg/aminotransferase"/>
</dbReference>
<comment type="caution">
    <text evidence="9">The sequence shown here is derived from an EMBL/GenBank/DDBJ whole genome shotgun (WGS) entry which is preliminary data.</text>
</comment>
<keyword evidence="4" id="KW-0663">Pyridoxal phosphate</keyword>
<keyword evidence="10" id="KW-1185">Reference proteome</keyword>
<dbReference type="InterPro" id="IPR036388">
    <property type="entry name" value="WH-like_DNA-bd_sf"/>
</dbReference>
<dbReference type="PROSITE" id="PS50949">
    <property type="entry name" value="HTH_GNTR"/>
    <property type="match status" value="1"/>
</dbReference>
<keyword evidence="7" id="KW-0804">Transcription</keyword>
<reference evidence="9 10" key="1">
    <citation type="submission" date="2019-01" db="EMBL/GenBank/DDBJ databases">
        <title>Zoogloea oleivorans genome sequencing and assembly.</title>
        <authorList>
            <person name="Tancsics A."/>
            <person name="Farkas M."/>
            <person name="Kriszt B."/>
            <person name="Maroti G."/>
            <person name="Horvath B."/>
        </authorList>
    </citation>
    <scope>NUCLEOTIDE SEQUENCE [LARGE SCALE GENOMIC DNA]</scope>
    <source>
        <strain evidence="9 10">Buc</strain>
    </source>
</reference>
<dbReference type="Gene3D" id="3.90.1150.10">
    <property type="entry name" value="Aspartate Aminotransferase, domain 1"/>
    <property type="match status" value="1"/>
</dbReference>
<evidence type="ECO:0000256" key="5">
    <source>
        <dbReference type="ARBA" id="ARBA00023015"/>
    </source>
</evidence>
<dbReference type="FunFam" id="3.40.640.10:FF:000023">
    <property type="entry name" value="Transcriptional regulator, GntR family"/>
    <property type="match status" value="1"/>
</dbReference>
<dbReference type="GO" id="GO:0003677">
    <property type="term" value="F:DNA binding"/>
    <property type="evidence" value="ECO:0007669"/>
    <property type="project" value="UniProtKB-KW"/>
</dbReference>
<sequence length="472" mass="51887">MTLYHDLADKTAALIADGVLRPGDRLPSVRQTCRIHGIAPVTVTQAYHLLESRGLIEARPKSGYFVRARLGQRLPEPEMTRPVGHSTQLEVSDFIFEILDSVKDPAVVPLGSSFPSPWLYPLDKLGRFLAAAARHLDPLSTVTDLPPGNDELRRQLSLRYLAHGANVSPQEIVITSGAMEGLNLCLQAVTRPGDLIAIESPTFYAGLQASERLGLKVIEIPTHPREGINLMALEDALRHHPIKACLFMLNFANPTGSLVPDARRRALVELLDRHDVPLIEDDVYAELHFGPQAPLCSKAVDPNGRVMHVSSFSKCLAPGYRIGWVAAGRYAGLIQRQKLSTSLATTVPVQIAMADYLKQGGYENHLRHLRRVLATQEAALVDAVETHFPEGTRLARPLGGYFLWLELPRKVDALLLHRQALAQGISIAPGPIFSAKREFGNCIRLNFGHPLETRQQEAVATLGRLVATQLQA</sequence>
<evidence type="ECO:0000256" key="1">
    <source>
        <dbReference type="ARBA" id="ARBA00005384"/>
    </source>
</evidence>
<feature type="domain" description="HTH gntR-type" evidence="8">
    <location>
        <begin position="1"/>
        <end position="69"/>
    </location>
</feature>
<evidence type="ECO:0000259" key="8">
    <source>
        <dbReference type="PROSITE" id="PS50949"/>
    </source>
</evidence>
<dbReference type="SMART" id="SM00345">
    <property type="entry name" value="HTH_GNTR"/>
    <property type="match status" value="1"/>
</dbReference>
<evidence type="ECO:0000256" key="6">
    <source>
        <dbReference type="ARBA" id="ARBA00023125"/>
    </source>
</evidence>
<gene>
    <name evidence="9" type="ORF">ETQ85_07915</name>
</gene>
<evidence type="ECO:0000256" key="7">
    <source>
        <dbReference type="ARBA" id="ARBA00023163"/>
    </source>
</evidence>
<dbReference type="InterPro" id="IPR000524">
    <property type="entry name" value="Tscrpt_reg_HTH_GntR"/>
</dbReference>